<dbReference type="Proteomes" id="UP000307768">
    <property type="component" value="Unassembled WGS sequence"/>
</dbReference>
<name>A0A5Q6RWV4_9ACTN</name>
<dbReference type="AlphaFoldDB" id="A0A5Q6RWV4"/>
<dbReference type="InterPro" id="IPR016047">
    <property type="entry name" value="M23ase_b-sheet_dom"/>
</dbReference>
<evidence type="ECO:0000313" key="2">
    <source>
        <dbReference type="EMBL" id="KAA1422554.1"/>
    </source>
</evidence>
<sequence>MSSAKPPVMETADFVPVAADAAAGTAESRYDPSNVDVTRDFDRALLDKQAEQQAAQMSSSLAQLANKTEARSKEIKKRQWVIPLTGYRLTARFGQSSSLWSTVHTGLDFAAPSGTRLVAIARGTITSTGYDGAYGNKTVLTLEDGTQLWYCHQSSVTVSVGDAVEPGDLVGYVGSTGNVTGPHLHLEVRPTPDTPIDPLVALREHFVNP</sequence>
<comment type="caution">
    <text evidence="2">The sequence shown here is derived from an EMBL/GenBank/DDBJ whole genome shotgun (WGS) entry which is preliminary data.</text>
</comment>
<evidence type="ECO:0000313" key="3">
    <source>
        <dbReference type="Proteomes" id="UP000307768"/>
    </source>
</evidence>
<dbReference type="InterPro" id="IPR050570">
    <property type="entry name" value="Cell_wall_metabolism_enzyme"/>
</dbReference>
<dbReference type="CDD" id="cd12797">
    <property type="entry name" value="M23_peptidase"/>
    <property type="match status" value="1"/>
</dbReference>
<dbReference type="Gene3D" id="2.70.70.10">
    <property type="entry name" value="Glucose Permease (Domain IIA)"/>
    <property type="match status" value="1"/>
</dbReference>
<dbReference type="PANTHER" id="PTHR21666">
    <property type="entry name" value="PEPTIDASE-RELATED"/>
    <property type="match status" value="1"/>
</dbReference>
<dbReference type="GO" id="GO:0004222">
    <property type="term" value="F:metalloendopeptidase activity"/>
    <property type="evidence" value="ECO:0007669"/>
    <property type="project" value="TreeGrafter"/>
</dbReference>
<organism evidence="2 3">
    <name type="scientific">Mumia zhuanghuii</name>
    <dbReference type="NCBI Taxonomy" id="2585211"/>
    <lineage>
        <taxon>Bacteria</taxon>
        <taxon>Bacillati</taxon>
        <taxon>Actinomycetota</taxon>
        <taxon>Actinomycetes</taxon>
        <taxon>Propionibacteriales</taxon>
        <taxon>Nocardioidaceae</taxon>
        <taxon>Mumia</taxon>
    </lineage>
</organism>
<dbReference type="EMBL" id="VDFQ02000004">
    <property type="protein sequence ID" value="KAA1422554.1"/>
    <property type="molecule type" value="Genomic_DNA"/>
</dbReference>
<dbReference type="FunFam" id="2.70.70.10:FF:000013">
    <property type="entry name" value="Peptidase family M23"/>
    <property type="match status" value="1"/>
</dbReference>
<proteinExistence type="predicted"/>
<protein>
    <submittedName>
        <fullName evidence="2">M23 family metallopeptidase</fullName>
    </submittedName>
</protein>
<dbReference type="PANTHER" id="PTHR21666:SF270">
    <property type="entry name" value="MUREIN HYDROLASE ACTIVATOR ENVC"/>
    <property type="match status" value="1"/>
</dbReference>
<reference evidence="2 3" key="1">
    <citation type="submission" date="2019-09" db="EMBL/GenBank/DDBJ databases">
        <title>Mumia zhuanghuii sp. nov. isolated from the intestinal contents of plateau pika (Ochotona curzoniae) in the Qinghai-Tibet plateau of China.</title>
        <authorList>
            <person name="Tian Z."/>
        </authorList>
    </citation>
    <scope>NUCLEOTIDE SEQUENCE [LARGE SCALE GENOMIC DNA]</scope>
    <source>
        <strain evidence="3">350</strain>
    </source>
</reference>
<dbReference type="Pfam" id="PF01551">
    <property type="entry name" value="Peptidase_M23"/>
    <property type="match status" value="1"/>
</dbReference>
<dbReference type="SUPFAM" id="SSF51261">
    <property type="entry name" value="Duplicated hybrid motif"/>
    <property type="match status" value="1"/>
</dbReference>
<accession>A0A5Q6RWV4</accession>
<dbReference type="OrthoDB" id="1099523at2"/>
<feature type="domain" description="M23ase beta-sheet core" evidence="1">
    <location>
        <begin position="103"/>
        <end position="198"/>
    </location>
</feature>
<evidence type="ECO:0000259" key="1">
    <source>
        <dbReference type="Pfam" id="PF01551"/>
    </source>
</evidence>
<gene>
    <name evidence="2" type="ORF">FE697_014450</name>
</gene>
<dbReference type="InterPro" id="IPR011055">
    <property type="entry name" value="Dup_hybrid_motif"/>
</dbReference>